<dbReference type="PANTHER" id="PTHR21015">
    <property type="entry name" value="UDP-N-ACETYLGLUCOSAMINE--N-ACETYLMURAMYL-(PENTAPEPTIDE) PYROPHOSPHORYL-UNDECAPRENOL N-ACETYLGLUCOSAMINE TRANSFERASE 1"/>
    <property type="match status" value="1"/>
</dbReference>
<dbReference type="KEGG" id="taa:NMY3_03367"/>
<dbReference type="AlphaFoldDB" id="A0A654M389"/>
<dbReference type="OrthoDB" id="46222at2157"/>
<dbReference type="PANTHER" id="PTHR21015:SF22">
    <property type="entry name" value="GLYCOSYLTRANSFERASE"/>
    <property type="match status" value="1"/>
</dbReference>
<dbReference type="GeneID" id="60423218"/>
<dbReference type="EMBL" id="CP012850">
    <property type="protein sequence ID" value="ALI37550.1"/>
    <property type="molecule type" value="Genomic_DNA"/>
</dbReference>
<keyword evidence="4" id="KW-1185">Reference proteome</keyword>
<evidence type="ECO:0000313" key="3">
    <source>
        <dbReference type="EMBL" id="ALI37550.1"/>
    </source>
</evidence>
<evidence type="ECO:0000259" key="2">
    <source>
        <dbReference type="Pfam" id="PF04101"/>
    </source>
</evidence>
<protein>
    <submittedName>
        <fullName evidence="3">Undecaprenyldiphospho-muramoylpentapeptide beta-N- acetylglucosaminyltransferase</fullName>
    </submittedName>
</protein>
<dbReference type="SUPFAM" id="SSF53756">
    <property type="entry name" value="UDP-Glycosyltransferase/glycogen phosphorylase"/>
    <property type="match status" value="1"/>
</dbReference>
<sequence>MTLFFSSPIGLGHITRDIAIVKEIAKSFNYYDFSFITGSKAFDFISIENDSSEESKFSAHDLYFPPEFSIDEGRLNNSFLWLLKYVSYFRKSKKKVKKWLSTSDMERDTNPLIVTDEDFASLSVGKDLNITRIFVTDILRTHFIRNGILSGIEKYLNNSMCNLIKSSDCVIIPESGDNRDNLFYVGPIVREITASRDELRKRFSFNKFTILLTTGGTSAGDYLTRRTLESFTKLQKRHDCDLVVSYSSNISFNENRDKSYRNIGFVNNIHEYVYAADLIISLAGKSTIDESLVYGTPGIFIPIKNHFEQEDRARELGFSYEDINKLDTIMEDNLSGFRLKKEKRVPNGVSEAAKLIAEYLNK</sequence>
<keyword evidence="3" id="KW-0808">Transferase</keyword>
<evidence type="ECO:0000313" key="4">
    <source>
        <dbReference type="Proteomes" id="UP000058925"/>
    </source>
</evidence>
<dbReference type="Pfam" id="PF04101">
    <property type="entry name" value="Glyco_tran_28_C"/>
    <property type="match status" value="1"/>
</dbReference>
<dbReference type="GO" id="GO:0016758">
    <property type="term" value="F:hexosyltransferase activity"/>
    <property type="evidence" value="ECO:0007669"/>
    <property type="project" value="InterPro"/>
</dbReference>
<name>A0A654M389_9ARCH</name>
<evidence type="ECO:0000256" key="1">
    <source>
        <dbReference type="ARBA" id="ARBA00006962"/>
    </source>
</evidence>
<proteinExistence type="inferred from homology"/>
<dbReference type="Proteomes" id="UP000058925">
    <property type="component" value="Chromosome"/>
</dbReference>
<dbReference type="Gene3D" id="3.40.50.2000">
    <property type="entry name" value="Glycogen Phosphorylase B"/>
    <property type="match status" value="1"/>
</dbReference>
<feature type="domain" description="Glycosyl transferase family 28 C-terminal" evidence="2">
    <location>
        <begin position="211"/>
        <end position="316"/>
    </location>
</feature>
<comment type="similarity">
    <text evidence="1">Belongs to the glycosyltransferase 28 family.</text>
</comment>
<dbReference type="RefSeq" id="WP_196816605.1">
    <property type="nucleotide sequence ID" value="NZ_CP012850.1"/>
</dbReference>
<accession>A0A654M389</accession>
<dbReference type="InterPro" id="IPR007235">
    <property type="entry name" value="Glyco_trans_28_C"/>
</dbReference>
<gene>
    <name evidence="3" type="ORF">NMY3_03367</name>
</gene>
<reference evidence="4" key="1">
    <citation type="submission" date="2015-10" db="EMBL/GenBank/DDBJ databases">
        <title>Niche specialization of a soil ammonia-oxidizing archaeon, Candidatus Nitrosocosmicus oleophilus.</title>
        <authorList>
            <person name="Jung M.-Y."/>
            <person name="Rhee S.-K."/>
        </authorList>
    </citation>
    <scope>NUCLEOTIDE SEQUENCE [LARGE SCALE GENOMIC DNA]</scope>
    <source>
        <strain evidence="4">MY3</strain>
    </source>
</reference>
<organism evidence="3 4">
    <name type="scientific">Candidatus Nitrosocosmicus oleophilus</name>
    <dbReference type="NCBI Taxonomy" id="1353260"/>
    <lineage>
        <taxon>Archaea</taxon>
        <taxon>Nitrososphaerota</taxon>
        <taxon>Nitrososphaeria</taxon>
        <taxon>Nitrososphaerales</taxon>
        <taxon>Nitrososphaeraceae</taxon>
        <taxon>Candidatus Nitrosocosmicus</taxon>
    </lineage>
</organism>